<dbReference type="Proteomes" id="UP000714275">
    <property type="component" value="Unassembled WGS sequence"/>
</dbReference>
<protein>
    <submittedName>
        <fullName evidence="1">Uncharacterized protein</fullName>
    </submittedName>
</protein>
<evidence type="ECO:0000313" key="1">
    <source>
        <dbReference type="EMBL" id="KAG1776655.1"/>
    </source>
</evidence>
<gene>
    <name evidence="1" type="ORF">EV702DRAFT_328937</name>
</gene>
<evidence type="ECO:0000313" key="2">
    <source>
        <dbReference type="Proteomes" id="UP000714275"/>
    </source>
</evidence>
<organism evidence="1 2">
    <name type="scientific">Suillus placidus</name>
    <dbReference type="NCBI Taxonomy" id="48579"/>
    <lineage>
        <taxon>Eukaryota</taxon>
        <taxon>Fungi</taxon>
        <taxon>Dikarya</taxon>
        <taxon>Basidiomycota</taxon>
        <taxon>Agaricomycotina</taxon>
        <taxon>Agaricomycetes</taxon>
        <taxon>Agaricomycetidae</taxon>
        <taxon>Boletales</taxon>
        <taxon>Suillineae</taxon>
        <taxon>Suillaceae</taxon>
        <taxon>Suillus</taxon>
    </lineage>
</organism>
<proteinExistence type="predicted"/>
<dbReference type="EMBL" id="JABBWD010000025">
    <property type="protein sequence ID" value="KAG1776655.1"/>
    <property type="molecule type" value="Genomic_DNA"/>
</dbReference>
<keyword evidence="2" id="KW-1185">Reference proteome</keyword>
<reference evidence="1" key="1">
    <citation type="journal article" date="2020" name="New Phytol.">
        <title>Comparative genomics reveals dynamic genome evolution in host specialist ectomycorrhizal fungi.</title>
        <authorList>
            <person name="Lofgren L.A."/>
            <person name="Nguyen N.H."/>
            <person name="Vilgalys R."/>
            <person name="Ruytinx J."/>
            <person name="Liao H.L."/>
            <person name="Branco S."/>
            <person name="Kuo A."/>
            <person name="LaButti K."/>
            <person name="Lipzen A."/>
            <person name="Andreopoulos W."/>
            <person name="Pangilinan J."/>
            <person name="Riley R."/>
            <person name="Hundley H."/>
            <person name="Na H."/>
            <person name="Barry K."/>
            <person name="Grigoriev I.V."/>
            <person name="Stajich J.E."/>
            <person name="Kennedy P.G."/>
        </authorList>
    </citation>
    <scope>NUCLEOTIDE SEQUENCE</scope>
    <source>
        <strain evidence="1">DOB743</strain>
    </source>
</reference>
<sequence>MTGYALSLNRTRLFYLEAQARKSAITESSNFSDPIGSRNSSPSKEELAIFATEQDDITTVIKTLLIRHVNGSEKFPKRVIIQEDLLRYTLVGERQKWMYGQWKQFYWSRHPLRSGEDKWVFYFETMKL</sequence>
<comment type="caution">
    <text evidence="1">The sequence shown here is derived from an EMBL/GenBank/DDBJ whole genome shotgun (WGS) entry which is preliminary data.</text>
</comment>
<dbReference type="AlphaFoldDB" id="A0A9P7D1F4"/>
<dbReference type="OrthoDB" id="2748218at2759"/>
<accession>A0A9P7D1F4</accession>
<name>A0A9P7D1F4_9AGAM</name>